<dbReference type="GO" id="GO:0061723">
    <property type="term" value="P:glycophagy"/>
    <property type="evidence" value="ECO:0007669"/>
    <property type="project" value="TreeGrafter"/>
</dbReference>
<evidence type="ECO:0000256" key="8">
    <source>
        <dbReference type="ARBA" id="ARBA00023055"/>
    </source>
</evidence>
<keyword evidence="5" id="KW-0813">Transport</keyword>
<organism evidence="13 14">
    <name type="scientific">Perkinsus olseni</name>
    <name type="common">Perkinsus atlanticus</name>
    <dbReference type="NCBI Taxonomy" id="32597"/>
    <lineage>
        <taxon>Eukaryota</taxon>
        <taxon>Sar</taxon>
        <taxon>Alveolata</taxon>
        <taxon>Perkinsozoa</taxon>
        <taxon>Perkinsea</taxon>
        <taxon>Perkinsida</taxon>
        <taxon>Perkinsidae</taxon>
        <taxon>Perkinsus</taxon>
    </lineage>
</organism>
<comment type="caution">
    <text evidence="13">The sequence shown here is derived from an EMBL/GenBank/DDBJ whole genome shotgun (WGS) entry which is preliminary data.</text>
</comment>
<dbReference type="InterPro" id="IPR026849">
    <property type="entry name" value="ATG2"/>
</dbReference>
<evidence type="ECO:0000256" key="7">
    <source>
        <dbReference type="ARBA" id="ARBA00023006"/>
    </source>
</evidence>
<reference evidence="13 14" key="1">
    <citation type="submission" date="2020-04" db="EMBL/GenBank/DDBJ databases">
        <title>Perkinsus olseni comparative genomics.</title>
        <authorList>
            <person name="Bogema D.R."/>
        </authorList>
    </citation>
    <scope>NUCLEOTIDE SEQUENCE [LARGE SCALE GENOMIC DNA]</scope>
    <source>
        <strain evidence="13">ATCC PRA-179</strain>
    </source>
</reference>
<dbReference type="Pfam" id="PF13329">
    <property type="entry name" value="ATG2_CAD"/>
    <property type="match status" value="1"/>
</dbReference>
<evidence type="ECO:0000256" key="4">
    <source>
        <dbReference type="ARBA" id="ARBA00018070"/>
    </source>
</evidence>
<keyword evidence="8" id="KW-0445">Lipid transport</keyword>
<dbReference type="OrthoDB" id="449486at2759"/>
<proteinExistence type="inferred from homology"/>
<dbReference type="PANTHER" id="PTHR13190:SF1">
    <property type="entry name" value="AUTOPHAGY-RELATED 2, ISOFORM A"/>
    <property type="match status" value="1"/>
</dbReference>
<dbReference type="GO" id="GO:0000422">
    <property type="term" value="P:autophagy of mitochondrion"/>
    <property type="evidence" value="ECO:0007669"/>
    <property type="project" value="TreeGrafter"/>
</dbReference>
<dbReference type="GO" id="GO:0061908">
    <property type="term" value="C:phagophore"/>
    <property type="evidence" value="ECO:0007669"/>
    <property type="project" value="TreeGrafter"/>
</dbReference>
<comment type="similarity">
    <text evidence="3">Belongs to the ATG2 family.</text>
</comment>
<comment type="catalytic activity">
    <reaction evidence="11">
        <text>a 1,2-diacyl-sn-glycero-3-phosphoethanolamine(in) = a 1,2-diacyl-sn-glycero-3-phosphoethanolamine(out)</text>
        <dbReference type="Rhea" id="RHEA:38895"/>
        <dbReference type="ChEBI" id="CHEBI:64612"/>
    </reaction>
</comment>
<dbReference type="PANTHER" id="PTHR13190">
    <property type="entry name" value="AUTOPHAGY-RELATED 2, ISOFORM A"/>
    <property type="match status" value="1"/>
</dbReference>
<keyword evidence="6" id="KW-0256">Endoplasmic reticulum</keyword>
<sequence length="1040" mass="113626">MNYAKSALSYFTLKRCYKYLLKRLFGSFIVHEDINLDQLDVDLYKGQVKLENIHIQAEKINSILSSLNVPLIMVKGTINQIHLSVPWKHVFSQRCKVYFEGVDLHFAMRNEVAVDRSGLSQGEMGGPVRPGGPDGHATRSYMEAVEESHVPDGVEALTRLVQHILVNLEVCLADATVTLHPGGWDTSVETGQPKIWATMKELLIYSDTETHHLPDASPKPAESEEFSEELPASPIDSKGMSLLSVEVFVARDDDASKLLHTGGKPIRLGLRRVVENSSEGRRSDGDDEDQTATLEIEAEVEHIYADFDHPSCESMLEVFYGTINCEEKFEEDETEQNHMFYSVMESTPPPPRSLSAAERAKMFWLEMYRLFDLDSKLEALCTSEEEADMHVPSDEFGFRDDEPIQDLAAFAPPGEEFWFDQVIFRFDVGGFRIGADFWLTAEQPEAILLGTLTSLSIEYSWSPSGGEQDVNEGESMMSSFRLSQAGWSVGIAPVDCKSQSSASSPLGRESSFYSSQHDGSAVTKDSSPTSSPHSSPASIGVQPASAAAAAGLEEVFFDRRGVHRLVEEHCRLLQYTEEKSAAVGEWTRIVWCDHDAVSITAGQGPPQSTLGDIEISLDLDVVCKVMNLKLPTLPTSAEGSGLWEDQPVVRPVTVDIPAFRAKSVSVNLWLKDPSKEESLPRSRTAKVFLTDLVVQRNTCRIGGLAVSDCEGGMAGDDRTILLETQSGPSGEAAASLSLWRVQSDMQRDGEKGLASSSPVLVPASPLAGLMGSHVWPTHALTGAHITRGIVYSLSDRRSSLSSSRDRLELQFILPSLTAPSAWHPKQIGSFTRCLLDFAESIPDLPPASADAEASPGIGLSVYIDRLSMALVMGGDEADVDLSFRMCAFRVTPVGMGRHCMVEAGEVYLGSVLRPWVLRDLEAASKFPNSCEVEGFVEHSLAAAALKVEADLPERGAVESGRVIATLKRMQGVARPSEVASLSGVLGFMEEVSAEVTLGRGSVDVSEETAMFYLLLEDCLVEGGERRLFLVAVWSSGMILA</sequence>
<keyword evidence="7" id="KW-0072">Autophagy</keyword>
<dbReference type="Proteomes" id="UP000570595">
    <property type="component" value="Unassembled WGS sequence"/>
</dbReference>
<dbReference type="GO" id="GO:0061709">
    <property type="term" value="P:reticulophagy"/>
    <property type="evidence" value="ECO:0007669"/>
    <property type="project" value="TreeGrafter"/>
</dbReference>
<evidence type="ECO:0000256" key="2">
    <source>
        <dbReference type="ARBA" id="ARBA00004623"/>
    </source>
</evidence>
<name>A0A7J6KXZ0_PEROL</name>
<dbReference type="GO" id="GO:0032266">
    <property type="term" value="F:phosphatidylinositol-3-phosphate binding"/>
    <property type="evidence" value="ECO:0007669"/>
    <property type="project" value="TreeGrafter"/>
</dbReference>
<protein>
    <recommendedName>
        <fullName evidence="4">Autophagy-related protein 2</fullName>
    </recommendedName>
</protein>
<evidence type="ECO:0000256" key="5">
    <source>
        <dbReference type="ARBA" id="ARBA00022448"/>
    </source>
</evidence>
<keyword evidence="9" id="KW-0472">Membrane</keyword>
<dbReference type="GO" id="GO:0005789">
    <property type="term" value="C:endoplasmic reticulum membrane"/>
    <property type="evidence" value="ECO:0007669"/>
    <property type="project" value="UniProtKB-SubCell"/>
</dbReference>
<comment type="subcellular location">
    <subcellularLocation>
        <location evidence="1">Endoplasmic reticulum membrane</location>
        <topology evidence="1">Peripheral membrane protein</topology>
    </subcellularLocation>
    <subcellularLocation>
        <location evidence="2">Preautophagosomal structure membrane</location>
        <topology evidence="2">Peripheral membrane protein</topology>
    </subcellularLocation>
</comment>
<dbReference type="GO" id="GO:0034727">
    <property type="term" value="P:piecemeal microautophagy of the nucleus"/>
    <property type="evidence" value="ECO:0007669"/>
    <property type="project" value="TreeGrafter"/>
</dbReference>
<feature type="compositionally biased region" description="Low complexity" evidence="12">
    <location>
        <begin position="526"/>
        <end position="542"/>
    </location>
</feature>
<dbReference type="GO" id="GO:0006869">
    <property type="term" value="P:lipid transport"/>
    <property type="evidence" value="ECO:0007669"/>
    <property type="project" value="UniProtKB-KW"/>
</dbReference>
<dbReference type="AlphaFoldDB" id="A0A7J6KXZ0"/>
<evidence type="ECO:0000313" key="13">
    <source>
        <dbReference type="EMBL" id="KAF4651439.1"/>
    </source>
</evidence>
<evidence type="ECO:0000256" key="11">
    <source>
        <dbReference type="ARBA" id="ARBA00024615"/>
    </source>
</evidence>
<dbReference type="EMBL" id="JABAHT010000854">
    <property type="protein sequence ID" value="KAF4651439.1"/>
    <property type="molecule type" value="Genomic_DNA"/>
</dbReference>
<dbReference type="GO" id="GO:0000045">
    <property type="term" value="P:autophagosome assembly"/>
    <property type="evidence" value="ECO:0007669"/>
    <property type="project" value="TreeGrafter"/>
</dbReference>
<evidence type="ECO:0000256" key="1">
    <source>
        <dbReference type="ARBA" id="ARBA00004406"/>
    </source>
</evidence>
<dbReference type="GO" id="GO:0043495">
    <property type="term" value="F:protein-membrane adaptor activity"/>
    <property type="evidence" value="ECO:0007669"/>
    <property type="project" value="TreeGrafter"/>
</dbReference>
<comment type="catalytic activity">
    <reaction evidence="10">
        <text>a 1,2-diacyl-sn-glycero-3-phospho-L-serine(in) = a 1,2-diacyl-sn-glycero-3-phospho-L-serine(out)</text>
        <dbReference type="Rhea" id="RHEA:38663"/>
        <dbReference type="ChEBI" id="CHEBI:57262"/>
    </reaction>
</comment>
<evidence type="ECO:0000313" key="14">
    <source>
        <dbReference type="Proteomes" id="UP000570595"/>
    </source>
</evidence>
<gene>
    <name evidence="13" type="primary">ATG2A</name>
    <name evidence="13" type="ORF">FOZ61_010464</name>
</gene>
<evidence type="ECO:0000256" key="10">
    <source>
        <dbReference type="ARBA" id="ARBA00024479"/>
    </source>
</evidence>
<accession>A0A7J6KXZ0</accession>
<evidence type="ECO:0000256" key="9">
    <source>
        <dbReference type="ARBA" id="ARBA00023136"/>
    </source>
</evidence>
<evidence type="ECO:0000256" key="6">
    <source>
        <dbReference type="ARBA" id="ARBA00022824"/>
    </source>
</evidence>
<feature type="region of interest" description="Disordered" evidence="12">
    <location>
        <begin position="211"/>
        <end position="233"/>
    </location>
</feature>
<evidence type="ECO:0000256" key="3">
    <source>
        <dbReference type="ARBA" id="ARBA00009714"/>
    </source>
</evidence>
<evidence type="ECO:0000256" key="12">
    <source>
        <dbReference type="SAM" id="MobiDB-lite"/>
    </source>
</evidence>
<feature type="region of interest" description="Disordered" evidence="12">
    <location>
        <begin position="500"/>
        <end position="542"/>
    </location>
</feature>
<dbReference type="GO" id="GO:0034045">
    <property type="term" value="C:phagophore assembly site membrane"/>
    <property type="evidence" value="ECO:0007669"/>
    <property type="project" value="UniProtKB-SubCell"/>
</dbReference>